<dbReference type="OrthoDB" id="6435742at2759"/>
<feature type="non-terminal residue" evidence="1">
    <location>
        <position position="68"/>
    </location>
</feature>
<comment type="caution">
    <text evidence="1">The sequence shown here is derived from an EMBL/GenBank/DDBJ whole genome shotgun (WGS) entry which is preliminary data.</text>
</comment>
<name>A0A443S321_9ACAR</name>
<reference evidence="1 2" key="1">
    <citation type="journal article" date="2018" name="Gigascience">
        <title>Genomes of trombidid mites reveal novel predicted allergens and laterally-transferred genes associated with secondary metabolism.</title>
        <authorList>
            <person name="Dong X."/>
            <person name="Chaisiri K."/>
            <person name="Xia D."/>
            <person name="Armstrong S.D."/>
            <person name="Fang Y."/>
            <person name="Donnelly M.J."/>
            <person name="Kadowaki T."/>
            <person name="McGarry J.W."/>
            <person name="Darby A.C."/>
            <person name="Makepeace B.L."/>
        </authorList>
    </citation>
    <scope>NUCLEOTIDE SEQUENCE [LARGE SCALE GENOMIC DNA]</scope>
    <source>
        <strain evidence="1">UoL-UT</strain>
    </source>
</reference>
<keyword evidence="2" id="KW-1185">Reference proteome</keyword>
<organism evidence="1 2">
    <name type="scientific">Leptotrombidium deliense</name>
    <dbReference type="NCBI Taxonomy" id="299467"/>
    <lineage>
        <taxon>Eukaryota</taxon>
        <taxon>Metazoa</taxon>
        <taxon>Ecdysozoa</taxon>
        <taxon>Arthropoda</taxon>
        <taxon>Chelicerata</taxon>
        <taxon>Arachnida</taxon>
        <taxon>Acari</taxon>
        <taxon>Acariformes</taxon>
        <taxon>Trombidiformes</taxon>
        <taxon>Prostigmata</taxon>
        <taxon>Anystina</taxon>
        <taxon>Parasitengona</taxon>
        <taxon>Trombiculoidea</taxon>
        <taxon>Trombiculidae</taxon>
        <taxon>Leptotrombidium</taxon>
    </lineage>
</organism>
<dbReference type="VEuPathDB" id="VectorBase:LDEU010156"/>
<evidence type="ECO:0000313" key="1">
    <source>
        <dbReference type="EMBL" id="RWS21883.1"/>
    </source>
</evidence>
<proteinExistence type="predicted"/>
<dbReference type="EMBL" id="NCKV01010454">
    <property type="protein sequence ID" value="RWS21883.1"/>
    <property type="molecule type" value="Genomic_DNA"/>
</dbReference>
<evidence type="ECO:0000313" key="2">
    <source>
        <dbReference type="Proteomes" id="UP000288716"/>
    </source>
</evidence>
<gene>
    <name evidence="1" type="ORF">B4U80_05614</name>
</gene>
<dbReference type="Proteomes" id="UP000288716">
    <property type="component" value="Unassembled WGS sequence"/>
</dbReference>
<accession>A0A443S321</accession>
<protein>
    <submittedName>
        <fullName evidence="1">Adult-specific rigid cuticular protein 15.7-like protein</fullName>
    </submittedName>
</protein>
<dbReference type="AlphaFoldDB" id="A0A443S321"/>
<sequence length="68" mass="7318">MGDRIYVLYKSIELIAFIVTGEVFANGGGHSNTFRKQDDHGNYAFGYDITDAKGAANARKESGGHGHA</sequence>